<reference evidence="9 10" key="1">
    <citation type="submission" date="2023-03" db="EMBL/GenBank/DDBJ databases">
        <title>Complete genome sequence of Tepidibacter sp. SWIR-1, isolated from a deep-sea hydrothermal vent.</title>
        <authorList>
            <person name="Li X."/>
        </authorList>
    </citation>
    <scope>NUCLEOTIDE SEQUENCE [LARGE SCALE GENOMIC DNA]</scope>
    <source>
        <strain evidence="9 10">SWIR-1</strain>
    </source>
</reference>
<keyword evidence="7" id="KW-0472">Membrane</keyword>
<dbReference type="PROSITE" id="PS00198">
    <property type="entry name" value="4FE4S_FER_1"/>
    <property type="match status" value="2"/>
</dbReference>
<feature type="domain" description="4Fe-4S ferredoxin-type" evidence="8">
    <location>
        <begin position="207"/>
        <end position="236"/>
    </location>
</feature>
<dbReference type="Proteomes" id="UP001222800">
    <property type="component" value="Chromosome"/>
</dbReference>
<feature type="transmembrane region" description="Helical" evidence="7">
    <location>
        <begin position="168"/>
        <end position="187"/>
    </location>
</feature>
<gene>
    <name evidence="9" type="ORF">P4S50_17130</name>
</gene>
<keyword evidence="7" id="KW-1133">Transmembrane helix</keyword>
<keyword evidence="2" id="KW-0004">4Fe-4S</keyword>
<evidence type="ECO:0000256" key="2">
    <source>
        <dbReference type="ARBA" id="ARBA00022485"/>
    </source>
</evidence>
<dbReference type="PROSITE" id="PS51379">
    <property type="entry name" value="4FE4S_FER_2"/>
    <property type="match status" value="2"/>
</dbReference>
<evidence type="ECO:0000256" key="3">
    <source>
        <dbReference type="ARBA" id="ARBA00022723"/>
    </source>
</evidence>
<keyword evidence="3" id="KW-0479">Metal-binding</keyword>
<feature type="domain" description="4Fe-4S ferredoxin-type" evidence="8">
    <location>
        <begin position="238"/>
        <end position="268"/>
    </location>
</feature>
<evidence type="ECO:0000256" key="5">
    <source>
        <dbReference type="ARBA" id="ARBA00023004"/>
    </source>
</evidence>
<feature type="transmembrane region" description="Helical" evidence="7">
    <location>
        <begin position="72"/>
        <end position="103"/>
    </location>
</feature>
<dbReference type="SUPFAM" id="SSF54862">
    <property type="entry name" value="4Fe-4S ferredoxins"/>
    <property type="match status" value="1"/>
</dbReference>
<keyword evidence="5" id="KW-0408">Iron</keyword>
<dbReference type="PANTHER" id="PTHR30176:SF3">
    <property type="entry name" value="FERREDOXIN-TYPE PROTEIN NAPH"/>
    <property type="match status" value="1"/>
</dbReference>
<dbReference type="InterPro" id="IPR051684">
    <property type="entry name" value="Electron_Trans/Redox"/>
</dbReference>
<keyword evidence="7" id="KW-0812">Transmembrane</keyword>
<evidence type="ECO:0000313" key="9">
    <source>
        <dbReference type="EMBL" id="WFD10078.1"/>
    </source>
</evidence>
<dbReference type="Gene3D" id="3.30.70.20">
    <property type="match status" value="1"/>
</dbReference>
<name>A0ABY8EH38_9FIRM</name>
<dbReference type="InterPro" id="IPR017896">
    <property type="entry name" value="4Fe4S_Fe-S-bd"/>
</dbReference>
<evidence type="ECO:0000313" key="10">
    <source>
        <dbReference type="Proteomes" id="UP001222800"/>
    </source>
</evidence>
<proteinExistence type="predicted"/>
<sequence length="310" mass="35696">MRRFVPRLRWITLIISFVLLTFGVQILGKRIYDLKLPIMSCVYNKDYLVEGSCYTITEFGEWLISSLTLGNIMSVLLFILSTLILIVIFGRILCGFICPFGFIQDVLTFIREKLHIPAFRFSEKTRNKLKLLKWILLFIFLVGIELCELCPVRAIIPPLTGSGFEMDGLSVLIAIVVIVGGFFKNRLWCNYCPMGYFVGVFHKFSFIKLKKDCTACTECGVCYEACPMDIKSIYTEREKEDITTSDCIFCMKCIDSCPEDKAIKTTFLGKSIYSSSRENFHENHITYGKFKQKKDVSKLWTTSKNEEEVK</sequence>
<dbReference type="PANTHER" id="PTHR30176">
    <property type="entry name" value="FERREDOXIN-TYPE PROTEIN NAPH"/>
    <property type="match status" value="1"/>
</dbReference>
<evidence type="ECO:0000256" key="6">
    <source>
        <dbReference type="ARBA" id="ARBA00023014"/>
    </source>
</evidence>
<organism evidence="9 10">
    <name type="scientific">Tepidibacter hydrothermalis</name>
    <dbReference type="NCBI Taxonomy" id="3036126"/>
    <lineage>
        <taxon>Bacteria</taxon>
        <taxon>Bacillati</taxon>
        <taxon>Bacillota</taxon>
        <taxon>Clostridia</taxon>
        <taxon>Peptostreptococcales</taxon>
        <taxon>Peptostreptococcaceae</taxon>
        <taxon>Tepidibacter</taxon>
    </lineage>
</organism>
<dbReference type="Pfam" id="PF13237">
    <property type="entry name" value="Fer4_10"/>
    <property type="match status" value="1"/>
</dbReference>
<dbReference type="RefSeq" id="WP_277732055.1">
    <property type="nucleotide sequence ID" value="NZ_CP120733.1"/>
</dbReference>
<keyword evidence="10" id="KW-1185">Reference proteome</keyword>
<dbReference type="InterPro" id="IPR017900">
    <property type="entry name" value="4Fe4S_Fe_S_CS"/>
</dbReference>
<feature type="transmembrane region" description="Helical" evidence="7">
    <location>
        <begin position="7"/>
        <end position="27"/>
    </location>
</feature>
<accession>A0ABY8EH38</accession>
<keyword evidence="4" id="KW-0249">Electron transport</keyword>
<evidence type="ECO:0000256" key="7">
    <source>
        <dbReference type="SAM" id="Phobius"/>
    </source>
</evidence>
<keyword evidence="6" id="KW-0411">Iron-sulfur</keyword>
<evidence type="ECO:0000256" key="1">
    <source>
        <dbReference type="ARBA" id="ARBA00022448"/>
    </source>
</evidence>
<keyword evidence="1" id="KW-0813">Transport</keyword>
<dbReference type="EMBL" id="CP120733">
    <property type="protein sequence ID" value="WFD10078.1"/>
    <property type="molecule type" value="Genomic_DNA"/>
</dbReference>
<feature type="transmembrane region" description="Helical" evidence="7">
    <location>
        <begin position="134"/>
        <end position="156"/>
    </location>
</feature>
<evidence type="ECO:0000256" key="4">
    <source>
        <dbReference type="ARBA" id="ARBA00022982"/>
    </source>
</evidence>
<dbReference type="Pfam" id="PF12801">
    <property type="entry name" value="Fer4_5"/>
    <property type="match status" value="2"/>
</dbReference>
<evidence type="ECO:0000259" key="8">
    <source>
        <dbReference type="PROSITE" id="PS51379"/>
    </source>
</evidence>
<protein>
    <submittedName>
        <fullName evidence="9">4Fe-4S binding protein</fullName>
    </submittedName>
</protein>